<dbReference type="Proteomes" id="UP001589670">
    <property type="component" value="Unassembled WGS sequence"/>
</dbReference>
<name>A0ABV5HY35_9RHOB</name>
<reference evidence="2 3" key="1">
    <citation type="submission" date="2024-09" db="EMBL/GenBank/DDBJ databases">
        <authorList>
            <person name="Sun Q."/>
            <person name="Mori K."/>
        </authorList>
    </citation>
    <scope>NUCLEOTIDE SEQUENCE [LARGE SCALE GENOMIC DNA]</scope>
    <source>
        <strain evidence="2 3">CECT 9424</strain>
    </source>
</reference>
<evidence type="ECO:0000256" key="1">
    <source>
        <dbReference type="SAM" id="Phobius"/>
    </source>
</evidence>
<keyword evidence="1" id="KW-0472">Membrane</keyword>
<keyword evidence="1" id="KW-1133">Transmembrane helix</keyword>
<comment type="caution">
    <text evidence="2">The sequence shown here is derived from an EMBL/GenBank/DDBJ whole genome shotgun (WGS) entry which is preliminary data.</text>
</comment>
<organism evidence="2 3">
    <name type="scientific">Roseovarius ramblicola</name>
    <dbReference type="NCBI Taxonomy" id="2022336"/>
    <lineage>
        <taxon>Bacteria</taxon>
        <taxon>Pseudomonadati</taxon>
        <taxon>Pseudomonadota</taxon>
        <taxon>Alphaproteobacteria</taxon>
        <taxon>Rhodobacterales</taxon>
        <taxon>Roseobacteraceae</taxon>
        <taxon>Roseovarius</taxon>
    </lineage>
</organism>
<accession>A0ABV5HY35</accession>
<keyword evidence="1" id="KW-0812">Transmembrane</keyword>
<feature type="transmembrane region" description="Helical" evidence="1">
    <location>
        <begin position="110"/>
        <end position="128"/>
    </location>
</feature>
<evidence type="ECO:0000313" key="3">
    <source>
        <dbReference type="Proteomes" id="UP001589670"/>
    </source>
</evidence>
<dbReference type="RefSeq" id="WP_377067789.1">
    <property type="nucleotide sequence ID" value="NZ_JBHMEC010000008.1"/>
</dbReference>
<gene>
    <name evidence="2" type="ORF">ACFFU4_05330</name>
</gene>
<sequence>MRKTALRKYQRLEAAALWRPEPGAQRLDVIVSLGEATLTITDMRERVQAHWSLAAIARANPGAEPALYHPDADPGETLEIAEGETEMIAAIETLRSAIARQRPRPGRLRLAGMAASLLTVVLVVALWLPGAARDHALRVVPGAKRAEIGQALLDHVYRVTGPPCRTPGGADALAALERRLPPETGRARLTVVRSGVKGALRLTGGTVLLNADLVEDHDTPDAVAGHIIAAHLRAGARDPLDRLLADAGLWEVLRLLATGSLGDDALRAHAEALLREPPAPPPDAALIEGFARWQVRASPYAYARDITGETVLGLIEADPFARDADLPPILSDSDWLRLQGICGG</sequence>
<keyword evidence="3" id="KW-1185">Reference proteome</keyword>
<protein>
    <submittedName>
        <fullName evidence="2">Uncharacterized protein</fullName>
    </submittedName>
</protein>
<proteinExistence type="predicted"/>
<dbReference type="EMBL" id="JBHMEC010000008">
    <property type="protein sequence ID" value="MFB9149173.1"/>
    <property type="molecule type" value="Genomic_DNA"/>
</dbReference>
<evidence type="ECO:0000313" key="2">
    <source>
        <dbReference type="EMBL" id="MFB9149173.1"/>
    </source>
</evidence>